<dbReference type="Gene3D" id="1.10.1370.20">
    <property type="entry name" value="Oligoendopeptidase f, C-terminal domain"/>
    <property type="match status" value="1"/>
</dbReference>
<dbReference type="InterPro" id="IPR013647">
    <property type="entry name" value="OligopepF_N_dom"/>
</dbReference>
<keyword evidence="4 6" id="KW-0862">Zinc</keyword>
<feature type="domain" description="Peptidase M3A/M3B catalytic" evidence="7">
    <location>
        <begin position="205"/>
        <end position="583"/>
    </location>
</feature>
<dbReference type="Pfam" id="PF01432">
    <property type="entry name" value="Peptidase_M3"/>
    <property type="match status" value="1"/>
</dbReference>
<dbReference type="InterPro" id="IPR001567">
    <property type="entry name" value="Pept_M3A_M3B_dom"/>
</dbReference>
<evidence type="ECO:0000256" key="1">
    <source>
        <dbReference type="ARBA" id="ARBA00022670"/>
    </source>
</evidence>
<dbReference type="GO" id="GO:0006508">
    <property type="term" value="P:proteolysis"/>
    <property type="evidence" value="ECO:0007669"/>
    <property type="project" value="UniProtKB-KW"/>
</dbReference>
<dbReference type="PANTHER" id="PTHR34217:SF1">
    <property type="entry name" value="CARBOXYPEPTIDASE 1"/>
    <property type="match status" value="1"/>
</dbReference>
<dbReference type="Pfam" id="PF08439">
    <property type="entry name" value="Peptidase_M3_N"/>
    <property type="match status" value="1"/>
</dbReference>
<dbReference type="InterPro" id="IPR042088">
    <property type="entry name" value="OligoPept_F_C"/>
</dbReference>
<name>A0A1G2F169_9BACT</name>
<dbReference type="SUPFAM" id="SSF55486">
    <property type="entry name" value="Metalloproteases ('zincins'), catalytic domain"/>
    <property type="match status" value="1"/>
</dbReference>
<dbReference type="Gene3D" id="1.20.140.70">
    <property type="entry name" value="Oligopeptidase f, N-terminal domain"/>
    <property type="match status" value="1"/>
</dbReference>
<dbReference type="InterPro" id="IPR001333">
    <property type="entry name" value="Peptidase_M32_Taq"/>
</dbReference>
<dbReference type="CDD" id="cd09610">
    <property type="entry name" value="M3B_PepF"/>
    <property type="match status" value="1"/>
</dbReference>
<organism evidence="9 10">
    <name type="scientific">Candidatus Niyogibacteria bacterium RIFCSPLOWO2_12_FULL_41_13</name>
    <dbReference type="NCBI Taxonomy" id="1801726"/>
    <lineage>
        <taxon>Bacteria</taxon>
        <taxon>Candidatus Niyogiibacteriota</taxon>
    </lineage>
</organism>
<keyword evidence="2 6" id="KW-0479">Metal-binding</keyword>
<keyword evidence="3 6" id="KW-0378">Hydrolase</keyword>
<feature type="domain" description="Oligopeptidase F N-terminal" evidence="8">
    <location>
        <begin position="118"/>
        <end position="173"/>
    </location>
</feature>
<protein>
    <recommendedName>
        <fullName evidence="11">Peptidase M3A/M3B catalytic domain-containing protein</fullName>
    </recommendedName>
</protein>
<dbReference type="GO" id="GO:0046872">
    <property type="term" value="F:metal ion binding"/>
    <property type="evidence" value="ECO:0007669"/>
    <property type="project" value="UniProtKB-UniRule"/>
</dbReference>
<accession>A0A1G2F169</accession>
<proteinExistence type="inferred from homology"/>
<evidence type="ECO:0000313" key="9">
    <source>
        <dbReference type="EMBL" id="OGZ31805.1"/>
    </source>
</evidence>
<evidence type="ECO:0000256" key="2">
    <source>
        <dbReference type="ARBA" id="ARBA00022723"/>
    </source>
</evidence>
<evidence type="ECO:0000256" key="3">
    <source>
        <dbReference type="ARBA" id="ARBA00022801"/>
    </source>
</evidence>
<dbReference type="PANTHER" id="PTHR34217">
    <property type="entry name" value="METAL-DEPENDENT CARBOXYPEPTIDASE"/>
    <property type="match status" value="1"/>
</dbReference>
<evidence type="ECO:0008006" key="11">
    <source>
        <dbReference type="Google" id="ProtNLM"/>
    </source>
</evidence>
<evidence type="ECO:0000259" key="7">
    <source>
        <dbReference type="Pfam" id="PF01432"/>
    </source>
</evidence>
<keyword evidence="1 6" id="KW-0645">Protease</keyword>
<comment type="caution">
    <text evidence="9">The sequence shown here is derived from an EMBL/GenBank/DDBJ whole genome shotgun (WGS) entry which is preliminary data.</text>
</comment>
<dbReference type="GO" id="GO:0004181">
    <property type="term" value="F:metallocarboxypeptidase activity"/>
    <property type="evidence" value="ECO:0007669"/>
    <property type="project" value="InterPro"/>
</dbReference>
<evidence type="ECO:0000256" key="6">
    <source>
        <dbReference type="RuleBase" id="RU003435"/>
    </source>
</evidence>
<evidence type="ECO:0000256" key="5">
    <source>
        <dbReference type="ARBA" id="ARBA00023049"/>
    </source>
</evidence>
<comment type="cofactor">
    <cofactor evidence="6">
        <name>Zn(2+)</name>
        <dbReference type="ChEBI" id="CHEBI:29105"/>
    </cofactor>
    <text evidence="6">Binds 1 zinc ion.</text>
</comment>
<gene>
    <name evidence="9" type="ORF">A3H02_02000</name>
</gene>
<evidence type="ECO:0000313" key="10">
    <source>
        <dbReference type="Proteomes" id="UP000176787"/>
    </source>
</evidence>
<sequence length="602" mass="70695">MNEIKIKQTTWNLKPLFKNDNDPAMAKKRKIIKKESYKFINKWKKRKDYLQNPIALKKALDEYENWERYFEDGGDEWYYFWLRTRQDQNNATLKAKFNQIDDFANKIQNDIQFFELNIARIPEKLQRKFLQYKKLKEYKHFIERLFAQSKHLLSDPEEKILNLKASTSHSNWVKMVSGFLSKEERRVLSETGKEETKNFSEILALLDNANRKIGNSAAKAFNDILSKNIDAAEQEINSILQNKKIDDEIRKMPRPDSARHIGDDIESEIVDKLIDAVSKRFDIPKKYYELKAKMLGVKKLRYHERNAPYGKIGKKYSYQKAIGVIYEVFKNLDDKFAEIFINFVQSGQIDVYPKKGKYSNAFCAHKLISQPIYVGLNYTEELDDVRVIAHEFGHAINSQLIKEKQNSLNLDTPLSAAEVASAFMEDFAFDGIIKKADEELKLTLMMRKLNNDISAIFRQIACYNFENELHQNFRNKGYLSKEEIGILFQKHMKSYMGNYVEYSPGSENWWVYWEHIRSFFYNYSYANGLLIAKSLQSEVKKKPEFIKKIKNFLSAGTSDSPKNILKKLGMDITKKEFWNKGIGETEKLLYEAERLAKKLGKI</sequence>
<evidence type="ECO:0000256" key="4">
    <source>
        <dbReference type="ARBA" id="ARBA00022833"/>
    </source>
</evidence>
<comment type="similarity">
    <text evidence="6">Belongs to the peptidase M3 family.</text>
</comment>
<keyword evidence="5 6" id="KW-0482">Metalloprotease</keyword>
<dbReference type="Proteomes" id="UP000176787">
    <property type="component" value="Unassembled WGS sequence"/>
</dbReference>
<dbReference type="EMBL" id="MHMS01000021">
    <property type="protein sequence ID" value="OGZ31805.1"/>
    <property type="molecule type" value="Genomic_DNA"/>
</dbReference>
<evidence type="ECO:0000259" key="8">
    <source>
        <dbReference type="Pfam" id="PF08439"/>
    </source>
</evidence>
<dbReference type="AlphaFoldDB" id="A0A1G2F169"/>
<reference evidence="9 10" key="1">
    <citation type="journal article" date="2016" name="Nat. Commun.">
        <title>Thousands of microbial genomes shed light on interconnected biogeochemical processes in an aquifer system.</title>
        <authorList>
            <person name="Anantharaman K."/>
            <person name="Brown C.T."/>
            <person name="Hug L.A."/>
            <person name="Sharon I."/>
            <person name="Castelle C.J."/>
            <person name="Probst A.J."/>
            <person name="Thomas B.C."/>
            <person name="Singh A."/>
            <person name="Wilkins M.J."/>
            <person name="Karaoz U."/>
            <person name="Brodie E.L."/>
            <person name="Williams K.H."/>
            <person name="Hubbard S.S."/>
            <person name="Banfield J.F."/>
        </authorList>
    </citation>
    <scope>NUCLEOTIDE SEQUENCE [LARGE SCALE GENOMIC DNA]</scope>
</reference>
<dbReference type="GO" id="GO:0004222">
    <property type="term" value="F:metalloendopeptidase activity"/>
    <property type="evidence" value="ECO:0007669"/>
    <property type="project" value="InterPro"/>
</dbReference>